<comment type="subcellular location">
    <subcellularLocation>
        <location evidence="1">Membrane</location>
        <topology evidence="1">Multi-pass membrane protein</topology>
    </subcellularLocation>
</comment>
<sequence>MDALSGNSGGFWWNFHLNSKRGRNSNSRRNSQSGGSNGVGGGGKTSYRFPLKQAVTATCLALTGDTIAQVTTHFKDLKRNDDDKNKNNKDVLSSLLSKHDWLRSLRMSTYGFFLYGPGSHAWYQYLDYSLPKQSVQNFLLKVALNQVVLGPMVIAVVFAWNNLWVGKLKELPNKYQKDALPTLLYGFRFWIPVSVLNFWLVPLQTRTFKTVLKWNRYSGSLLLMILTLLTIWGNCCHFISSSVFGEA</sequence>
<evidence type="ECO:0000256" key="3">
    <source>
        <dbReference type="ARBA" id="ARBA00022692"/>
    </source>
</evidence>
<accession>A0AAD4RWS9</accession>
<dbReference type="PANTHER" id="PTHR11266:SF91">
    <property type="entry name" value="EXPRESSED PROTEIN"/>
    <property type="match status" value="1"/>
</dbReference>
<comment type="similarity">
    <text evidence="2 6">Belongs to the peroxisomal membrane protein PXMP2/4 family.</text>
</comment>
<evidence type="ECO:0000256" key="7">
    <source>
        <dbReference type="SAM" id="MobiDB-lite"/>
    </source>
</evidence>
<keyword evidence="9" id="KW-1185">Reference proteome</keyword>
<proteinExistence type="inferred from homology"/>
<keyword evidence="4 6" id="KW-1133">Transmembrane helix</keyword>
<dbReference type="GO" id="GO:0016020">
    <property type="term" value="C:membrane"/>
    <property type="evidence" value="ECO:0007669"/>
    <property type="project" value="UniProtKB-SubCell"/>
</dbReference>
<feature type="region of interest" description="Disordered" evidence="7">
    <location>
        <begin position="22"/>
        <end position="42"/>
    </location>
</feature>
<gene>
    <name evidence="8" type="ORF">MKW98_008195</name>
</gene>
<feature type="transmembrane region" description="Helical" evidence="6">
    <location>
        <begin position="221"/>
        <end position="244"/>
    </location>
</feature>
<dbReference type="Proteomes" id="UP001202328">
    <property type="component" value="Unassembled WGS sequence"/>
</dbReference>
<feature type="transmembrane region" description="Helical" evidence="6">
    <location>
        <begin position="180"/>
        <end position="200"/>
    </location>
</feature>
<dbReference type="AlphaFoldDB" id="A0AAD4RWS9"/>
<organism evidence="8 9">
    <name type="scientific">Papaver atlanticum</name>
    <dbReference type="NCBI Taxonomy" id="357466"/>
    <lineage>
        <taxon>Eukaryota</taxon>
        <taxon>Viridiplantae</taxon>
        <taxon>Streptophyta</taxon>
        <taxon>Embryophyta</taxon>
        <taxon>Tracheophyta</taxon>
        <taxon>Spermatophyta</taxon>
        <taxon>Magnoliopsida</taxon>
        <taxon>Ranunculales</taxon>
        <taxon>Papaveraceae</taxon>
        <taxon>Papaveroideae</taxon>
        <taxon>Papaver</taxon>
    </lineage>
</organism>
<evidence type="ECO:0000256" key="5">
    <source>
        <dbReference type="ARBA" id="ARBA00023136"/>
    </source>
</evidence>
<evidence type="ECO:0000313" key="8">
    <source>
        <dbReference type="EMBL" id="KAI3836434.1"/>
    </source>
</evidence>
<protein>
    <submittedName>
        <fullName evidence="8">Uncharacterized protein</fullName>
    </submittedName>
</protein>
<dbReference type="PANTHER" id="PTHR11266">
    <property type="entry name" value="PEROXISOMAL MEMBRANE PROTEIN 2, PXMP2 MPV17"/>
    <property type="match status" value="1"/>
</dbReference>
<evidence type="ECO:0000256" key="2">
    <source>
        <dbReference type="ARBA" id="ARBA00006824"/>
    </source>
</evidence>
<reference evidence="8" key="1">
    <citation type="submission" date="2022-04" db="EMBL/GenBank/DDBJ databases">
        <title>A functionally conserved STORR gene fusion in Papaver species that diverged 16.8 million years ago.</title>
        <authorList>
            <person name="Catania T."/>
        </authorList>
    </citation>
    <scope>NUCLEOTIDE SEQUENCE</scope>
    <source>
        <strain evidence="8">S-188037</strain>
    </source>
</reference>
<evidence type="ECO:0000313" key="9">
    <source>
        <dbReference type="Proteomes" id="UP001202328"/>
    </source>
</evidence>
<feature type="transmembrane region" description="Helical" evidence="6">
    <location>
        <begin position="138"/>
        <end position="160"/>
    </location>
</feature>
<keyword evidence="3 6" id="KW-0812">Transmembrane</keyword>
<keyword evidence="5 6" id="KW-0472">Membrane</keyword>
<evidence type="ECO:0000256" key="4">
    <source>
        <dbReference type="ARBA" id="ARBA00022989"/>
    </source>
</evidence>
<dbReference type="InterPro" id="IPR007248">
    <property type="entry name" value="Mpv17_PMP22"/>
</dbReference>
<dbReference type="Pfam" id="PF04117">
    <property type="entry name" value="Mpv17_PMP22"/>
    <property type="match status" value="1"/>
</dbReference>
<dbReference type="GO" id="GO:0005737">
    <property type="term" value="C:cytoplasm"/>
    <property type="evidence" value="ECO:0007669"/>
    <property type="project" value="TreeGrafter"/>
</dbReference>
<evidence type="ECO:0000256" key="6">
    <source>
        <dbReference type="RuleBase" id="RU363053"/>
    </source>
</evidence>
<name>A0AAD4RWS9_9MAGN</name>
<comment type="caution">
    <text evidence="8">The sequence shown here is derived from an EMBL/GenBank/DDBJ whole genome shotgun (WGS) entry which is preliminary data.</text>
</comment>
<dbReference type="EMBL" id="JAJJMB010017645">
    <property type="protein sequence ID" value="KAI3836434.1"/>
    <property type="molecule type" value="Genomic_DNA"/>
</dbReference>
<feature type="compositionally biased region" description="Low complexity" evidence="7">
    <location>
        <begin position="24"/>
        <end position="34"/>
    </location>
</feature>
<evidence type="ECO:0000256" key="1">
    <source>
        <dbReference type="ARBA" id="ARBA00004141"/>
    </source>
</evidence>